<gene>
    <name evidence="1" type="ORF">VQ03_28140</name>
</gene>
<dbReference type="InterPro" id="IPR011067">
    <property type="entry name" value="Plasmid_toxin/cell-grow_inhib"/>
</dbReference>
<organism evidence="1 2">
    <name type="scientific">Methylobacterium tarhaniae</name>
    <dbReference type="NCBI Taxonomy" id="1187852"/>
    <lineage>
        <taxon>Bacteria</taxon>
        <taxon>Pseudomonadati</taxon>
        <taxon>Pseudomonadota</taxon>
        <taxon>Alphaproteobacteria</taxon>
        <taxon>Hyphomicrobiales</taxon>
        <taxon>Methylobacteriaceae</taxon>
        <taxon>Methylobacterium</taxon>
    </lineage>
</organism>
<evidence type="ECO:0000313" key="2">
    <source>
        <dbReference type="Proteomes" id="UP000036449"/>
    </source>
</evidence>
<comment type="caution">
    <text evidence="1">The sequence shown here is derived from an EMBL/GenBank/DDBJ whole genome shotgun (WGS) entry which is preliminary data.</text>
</comment>
<dbReference type="EMBL" id="LABZ01000264">
    <property type="protein sequence ID" value="KMO30802.1"/>
    <property type="molecule type" value="Genomic_DNA"/>
</dbReference>
<dbReference type="Gene3D" id="2.30.30.110">
    <property type="match status" value="1"/>
</dbReference>
<sequence length="141" mass="15693">MAIREHPALGAVVMCDFNVGFKVPEMVKRRPCVVISPKIAARPGLCTVVALSTDAPDPVMPYHKQINLRPQLPEPWDSDGVWVKGDRVNTVAFHRLDFIRTGKSATGNRTYLYTPLDGETIKIIRGYVLKAMGLSVLLRHL</sequence>
<evidence type="ECO:0008006" key="3">
    <source>
        <dbReference type="Google" id="ProtNLM"/>
    </source>
</evidence>
<dbReference type="InterPro" id="IPR003477">
    <property type="entry name" value="PemK-like"/>
</dbReference>
<dbReference type="Pfam" id="PF02452">
    <property type="entry name" value="PemK_toxin"/>
    <property type="match status" value="1"/>
</dbReference>
<dbReference type="GO" id="GO:0003677">
    <property type="term" value="F:DNA binding"/>
    <property type="evidence" value="ECO:0007669"/>
    <property type="project" value="InterPro"/>
</dbReference>
<dbReference type="Proteomes" id="UP000036449">
    <property type="component" value="Unassembled WGS sequence"/>
</dbReference>
<protein>
    <recommendedName>
        <fullName evidence="3">Growth inhibitor PemK</fullName>
    </recommendedName>
</protein>
<keyword evidence="2" id="KW-1185">Reference proteome</keyword>
<dbReference type="PATRIC" id="fig|1187852.3.peg.3884"/>
<reference evidence="1 2" key="1">
    <citation type="submission" date="2015-03" db="EMBL/GenBank/DDBJ databases">
        <title>Genome sequencing of Methylobacterium tarhaniae DSM 25844.</title>
        <authorList>
            <person name="Chaudhry V."/>
            <person name="Patil P.B."/>
        </authorList>
    </citation>
    <scope>NUCLEOTIDE SEQUENCE [LARGE SCALE GENOMIC DNA]</scope>
    <source>
        <strain evidence="1 2">DSM 25844</strain>
    </source>
</reference>
<name>A0A0J6SAP1_9HYPH</name>
<proteinExistence type="predicted"/>
<evidence type="ECO:0000313" key="1">
    <source>
        <dbReference type="EMBL" id="KMO30802.1"/>
    </source>
</evidence>
<dbReference type="AlphaFoldDB" id="A0A0J6SAP1"/>
<dbReference type="SUPFAM" id="SSF50118">
    <property type="entry name" value="Cell growth inhibitor/plasmid maintenance toxic component"/>
    <property type="match status" value="1"/>
</dbReference>
<accession>A0A0J6SAP1</accession>